<accession>A0ABT6AV06</accession>
<keyword evidence="1" id="KW-0472">Membrane</keyword>
<protein>
    <submittedName>
        <fullName evidence="2">Anti-sigma factor</fullName>
    </submittedName>
</protein>
<sequence length="222" mass="24495">MDNDKAARSLHSLLRDGSLYHRAPPHLRARVLAGLPRQPRRQPWFAWGNLAFHLAPAWAGGALAGVAASALVFGALVLVQPPRTGMLGDEIVASHVRSLMSQHPVDVVSTDRHTVKPWFNGRLDYAPPVIDLAAQGFPLAGGRVDYVGHRAVAVLVYRYQRHPIDLYVFPAQGRVPAHAAYSAEGYAMARWQQNGMSFWAITDAEPEHLNTFVQALRTWQGN</sequence>
<proteinExistence type="predicted"/>
<dbReference type="RefSeq" id="WP_276266930.1">
    <property type="nucleotide sequence ID" value="NZ_JARJLM010000439.1"/>
</dbReference>
<dbReference type="Proteomes" id="UP001216674">
    <property type="component" value="Unassembled WGS sequence"/>
</dbReference>
<keyword evidence="1" id="KW-0812">Transmembrane</keyword>
<keyword evidence="3" id="KW-1185">Reference proteome</keyword>
<organism evidence="2 3">
    <name type="scientific">Cupriavidus basilensis</name>
    <dbReference type="NCBI Taxonomy" id="68895"/>
    <lineage>
        <taxon>Bacteria</taxon>
        <taxon>Pseudomonadati</taxon>
        <taxon>Pseudomonadota</taxon>
        <taxon>Betaproteobacteria</taxon>
        <taxon>Burkholderiales</taxon>
        <taxon>Burkholderiaceae</taxon>
        <taxon>Cupriavidus</taxon>
    </lineage>
</organism>
<comment type="caution">
    <text evidence="2">The sequence shown here is derived from an EMBL/GenBank/DDBJ whole genome shotgun (WGS) entry which is preliminary data.</text>
</comment>
<reference evidence="2 3" key="1">
    <citation type="submission" date="2023-03" db="EMBL/GenBank/DDBJ databases">
        <title>Draft assemblies of triclosan tolerant bacteria isolated from returned activated sludge.</title>
        <authorList>
            <person name="Van Hamelsveld S."/>
        </authorList>
    </citation>
    <scope>NUCLEOTIDE SEQUENCE [LARGE SCALE GENOMIC DNA]</scope>
    <source>
        <strain evidence="2 3">GW210010_S58</strain>
    </source>
</reference>
<name>A0ABT6AV06_9BURK</name>
<keyword evidence="1" id="KW-1133">Transmembrane helix</keyword>
<dbReference type="EMBL" id="JARJLM010000439">
    <property type="protein sequence ID" value="MDF3836462.1"/>
    <property type="molecule type" value="Genomic_DNA"/>
</dbReference>
<evidence type="ECO:0000313" key="2">
    <source>
        <dbReference type="EMBL" id="MDF3836462.1"/>
    </source>
</evidence>
<evidence type="ECO:0000313" key="3">
    <source>
        <dbReference type="Proteomes" id="UP001216674"/>
    </source>
</evidence>
<gene>
    <name evidence="2" type="ORF">P3W85_26430</name>
</gene>
<evidence type="ECO:0000256" key="1">
    <source>
        <dbReference type="SAM" id="Phobius"/>
    </source>
</evidence>
<feature type="transmembrane region" description="Helical" evidence="1">
    <location>
        <begin position="57"/>
        <end position="79"/>
    </location>
</feature>